<gene>
    <name evidence="7" type="ORF">IM816_02460</name>
</gene>
<dbReference type="EMBL" id="CP063231">
    <property type="protein sequence ID" value="URL58999.1"/>
    <property type="molecule type" value="Genomic_DNA"/>
</dbReference>
<evidence type="ECO:0000256" key="2">
    <source>
        <dbReference type="ARBA" id="ARBA00005722"/>
    </source>
</evidence>
<evidence type="ECO:0000313" key="8">
    <source>
        <dbReference type="Proteomes" id="UP001056681"/>
    </source>
</evidence>
<accession>A0ABY4T3Z7</accession>
<keyword evidence="3 6" id="KW-0732">Signal</keyword>
<organism evidence="7 8">
    <name type="scientific">Luteibacter flocculans</name>
    <dbReference type="NCBI Taxonomy" id="2780091"/>
    <lineage>
        <taxon>Bacteria</taxon>
        <taxon>Pseudomonadati</taxon>
        <taxon>Pseudomonadota</taxon>
        <taxon>Gammaproteobacteria</taxon>
        <taxon>Lysobacterales</taxon>
        <taxon>Rhodanobacteraceae</taxon>
        <taxon>Luteibacter</taxon>
    </lineage>
</organism>
<proteinExistence type="inferred from homology"/>
<dbReference type="InterPro" id="IPR010583">
    <property type="entry name" value="MipA"/>
</dbReference>
<name>A0ABY4T3Z7_9GAMM</name>
<feature type="signal peptide" evidence="6">
    <location>
        <begin position="1"/>
        <end position="27"/>
    </location>
</feature>
<comment type="similarity">
    <text evidence="2">Belongs to the MipA/OmpV family.</text>
</comment>
<dbReference type="PANTHER" id="PTHR38776:SF1">
    <property type="entry name" value="MLTA-INTERACTING PROTEIN-RELATED"/>
    <property type="match status" value="1"/>
</dbReference>
<dbReference type="Pfam" id="PF06629">
    <property type="entry name" value="MipA"/>
    <property type="match status" value="1"/>
</dbReference>
<protein>
    <submittedName>
        <fullName evidence="7">MipA/OmpV family protein</fullName>
    </submittedName>
</protein>
<dbReference type="RefSeq" id="WP_250339652.1">
    <property type="nucleotide sequence ID" value="NZ_CP063231.1"/>
</dbReference>
<evidence type="ECO:0000313" key="7">
    <source>
        <dbReference type="EMBL" id="URL58999.1"/>
    </source>
</evidence>
<keyword evidence="5" id="KW-0998">Cell outer membrane</keyword>
<reference evidence="7" key="1">
    <citation type="submission" date="2020-10" db="EMBL/GenBank/DDBJ databases">
        <title>Whole-genome sequence of Luteibacter sp. EIF3.</title>
        <authorList>
            <person name="Friedrich I."/>
            <person name="Hertel R."/>
            <person name="Daniel R."/>
        </authorList>
    </citation>
    <scope>NUCLEOTIDE SEQUENCE</scope>
    <source>
        <strain evidence="7">EIF3</strain>
    </source>
</reference>
<evidence type="ECO:0000256" key="4">
    <source>
        <dbReference type="ARBA" id="ARBA00023136"/>
    </source>
</evidence>
<evidence type="ECO:0000256" key="3">
    <source>
        <dbReference type="ARBA" id="ARBA00022729"/>
    </source>
</evidence>
<sequence length="270" mass="28856">MQRHLPPRSVRTTGALCLFTVAAAASAAESTQAPDAPADQAAFGVAAVTGPRYAGSDRTFVQILPVIAIQKGPWFIDTLRGLGAQYQTESGFSISEALHYDFGRVDRDSTFRPGSRTLRGMGDVAGSVVSRTIVAQQFNAMLSASAEAEYSLKDGTHRARYRAGVEVGLWQSETDSVAVNADLHAGNRAFDRAYFGVSPVQSRRSGYAAYQADAGLYAYSGSATWTHVFSPHWSSNLVLQGTHYMGKAGDSPLVKRHTALGTALAVNYSL</sequence>
<keyword evidence="4" id="KW-0472">Membrane</keyword>
<dbReference type="PANTHER" id="PTHR38776">
    <property type="entry name" value="MLTA-INTERACTING PROTEIN-RELATED"/>
    <property type="match status" value="1"/>
</dbReference>
<evidence type="ECO:0000256" key="5">
    <source>
        <dbReference type="ARBA" id="ARBA00023237"/>
    </source>
</evidence>
<comment type="subcellular location">
    <subcellularLocation>
        <location evidence="1">Cell outer membrane</location>
    </subcellularLocation>
</comment>
<feature type="chain" id="PRO_5045306746" evidence="6">
    <location>
        <begin position="28"/>
        <end position="270"/>
    </location>
</feature>
<evidence type="ECO:0000256" key="1">
    <source>
        <dbReference type="ARBA" id="ARBA00004442"/>
    </source>
</evidence>
<dbReference type="Proteomes" id="UP001056681">
    <property type="component" value="Chromosome"/>
</dbReference>
<evidence type="ECO:0000256" key="6">
    <source>
        <dbReference type="SAM" id="SignalP"/>
    </source>
</evidence>
<keyword evidence="8" id="KW-1185">Reference proteome</keyword>